<protein>
    <submittedName>
        <fullName evidence="2">NERD domain-containing protein</fullName>
    </submittedName>
</protein>
<gene>
    <name evidence="2" type="ORF">D1970_16315</name>
</gene>
<dbReference type="AlphaFoldDB" id="A0A398B190"/>
<reference evidence="2 3" key="1">
    <citation type="submission" date="2018-08" db="EMBL/GenBank/DDBJ databases">
        <title>Bacillus jemisoniae sp. nov., Bacillus chryseoplanitiae sp. nov., Bacillus resnikiae sp. nov., and Bacillus frankliniae sp. nov., isolated from Viking spacecraft and associated surfaces.</title>
        <authorList>
            <person name="Seuylemezian A."/>
            <person name="Vaishampayan P."/>
        </authorList>
    </citation>
    <scope>NUCLEOTIDE SEQUENCE [LARGE SCALE GENOMIC DNA]</scope>
    <source>
        <strain evidence="2 3">JJ-247</strain>
    </source>
</reference>
<evidence type="ECO:0000313" key="2">
    <source>
        <dbReference type="EMBL" id="RID83084.1"/>
    </source>
</evidence>
<dbReference type="OrthoDB" id="2433183at2"/>
<evidence type="ECO:0000313" key="3">
    <source>
        <dbReference type="Proteomes" id="UP000265816"/>
    </source>
</evidence>
<proteinExistence type="predicted"/>
<comment type="caution">
    <text evidence="2">The sequence shown here is derived from an EMBL/GenBank/DDBJ whole genome shotgun (WGS) entry which is preliminary data.</text>
</comment>
<feature type="region of interest" description="Disordered" evidence="1">
    <location>
        <begin position="44"/>
        <end position="63"/>
    </location>
</feature>
<feature type="compositionally biased region" description="Polar residues" evidence="1">
    <location>
        <begin position="46"/>
        <end position="55"/>
    </location>
</feature>
<organism evidence="2 3">
    <name type="scientific">Mesobacillus zeae</name>
    <dbReference type="NCBI Taxonomy" id="1917180"/>
    <lineage>
        <taxon>Bacteria</taxon>
        <taxon>Bacillati</taxon>
        <taxon>Bacillota</taxon>
        <taxon>Bacilli</taxon>
        <taxon>Bacillales</taxon>
        <taxon>Bacillaceae</taxon>
        <taxon>Mesobacillus</taxon>
    </lineage>
</organism>
<accession>A0A398B190</accession>
<keyword evidence="3" id="KW-1185">Reference proteome</keyword>
<name>A0A398B190_9BACI</name>
<evidence type="ECO:0000256" key="1">
    <source>
        <dbReference type="SAM" id="MobiDB-lite"/>
    </source>
</evidence>
<dbReference type="Proteomes" id="UP000265816">
    <property type="component" value="Unassembled WGS sequence"/>
</dbReference>
<dbReference type="EMBL" id="QWVT01000029">
    <property type="protein sequence ID" value="RID83084.1"/>
    <property type="molecule type" value="Genomic_DNA"/>
</dbReference>
<sequence length="315" mass="36748">MAQLIKLQDYISRYEQDIFKYPSRYMRLKNKQWDGVADSWEHRMDSIQSPGNPGQESDEDKKPMVQKMREKFFGERNGQDPWMDKQASVPIEEEMDRMPESTGLLKAKSVDELKQLFLDSLLPFQLKWASSTLAEKSFADNGFLDDGILKYFLQRFPDTVLVMYKPVFLLKKAPVEGEVILLTPTAVWCIKLLEDEGDAVFIGSKEHFWPLKRAREETKILNPLLALERTGKIVTNVLSSFDVDMPVHQAILCRNGYIDYSLSPYGIKFIDKRNYEDWFQTMRGQRSPLKHVQLKAAQTLLQFCMTTSVRRLEWK</sequence>
<dbReference type="RefSeq" id="WP_119113930.1">
    <property type="nucleotide sequence ID" value="NZ_CBCSEO010000003.1"/>
</dbReference>